<feature type="domain" description="Ig-like" evidence="2">
    <location>
        <begin position="29"/>
        <end position="128"/>
    </location>
</feature>
<reference evidence="3" key="2">
    <citation type="submission" date="2023-05" db="EMBL/GenBank/DDBJ databases">
        <authorList>
            <person name="Fouks B."/>
        </authorList>
    </citation>
    <scope>NUCLEOTIDE SEQUENCE</scope>
    <source>
        <strain evidence="3">Stay&amp;Tobe</strain>
        <tissue evidence="3">Testes</tissue>
    </source>
</reference>
<protein>
    <recommendedName>
        <fullName evidence="2">Ig-like domain-containing protein</fullName>
    </recommendedName>
</protein>
<proteinExistence type="predicted"/>
<dbReference type="Gene3D" id="2.60.40.10">
    <property type="entry name" value="Immunoglobulins"/>
    <property type="match status" value="2"/>
</dbReference>
<evidence type="ECO:0000256" key="1">
    <source>
        <dbReference type="SAM" id="SignalP"/>
    </source>
</evidence>
<dbReference type="InterPro" id="IPR036179">
    <property type="entry name" value="Ig-like_dom_sf"/>
</dbReference>
<keyword evidence="4" id="KW-1185">Reference proteome</keyword>
<dbReference type="InterPro" id="IPR003599">
    <property type="entry name" value="Ig_sub"/>
</dbReference>
<gene>
    <name evidence="3" type="ORF">L9F63_004655</name>
</gene>
<evidence type="ECO:0000313" key="4">
    <source>
        <dbReference type="Proteomes" id="UP001233999"/>
    </source>
</evidence>
<dbReference type="Pfam" id="PF07686">
    <property type="entry name" value="V-set"/>
    <property type="match status" value="1"/>
</dbReference>
<feature type="domain" description="Ig-like" evidence="2">
    <location>
        <begin position="132"/>
        <end position="228"/>
    </location>
</feature>
<organism evidence="3 4">
    <name type="scientific">Diploptera punctata</name>
    <name type="common">Pacific beetle cockroach</name>
    <dbReference type="NCBI Taxonomy" id="6984"/>
    <lineage>
        <taxon>Eukaryota</taxon>
        <taxon>Metazoa</taxon>
        <taxon>Ecdysozoa</taxon>
        <taxon>Arthropoda</taxon>
        <taxon>Hexapoda</taxon>
        <taxon>Insecta</taxon>
        <taxon>Pterygota</taxon>
        <taxon>Neoptera</taxon>
        <taxon>Polyneoptera</taxon>
        <taxon>Dictyoptera</taxon>
        <taxon>Blattodea</taxon>
        <taxon>Blaberoidea</taxon>
        <taxon>Blaberidae</taxon>
        <taxon>Diplopterinae</taxon>
        <taxon>Diploptera</taxon>
    </lineage>
</organism>
<keyword evidence="1" id="KW-0732">Signal</keyword>
<dbReference type="PANTHER" id="PTHR23279:SF41">
    <property type="entry name" value="DEFECTIVE PROBOSCIS EXTENSION RESPONSE 4-RELATED"/>
    <property type="match status" value="1"/>
</dbReference>
<feature type="signal peptide" evidence="1">
    <location>
        <begin position="1"/>
        <end position="19"/>
    </location>
</feature>
<dbReference type="Proteomes" id="UP001233999">
    <property type="component" value="Unassembled WGS sequence"/>
</dbReference>
<dbReference type="InterPro" id="IPR013783">
    <property type="entry name" value="Ig-like_fold"/>
</dbReference>
<evidence type="ECO:0000313" key="3">
    <source>
        <dbReference type="EMBL" id="KAJ9579729.1"/>
    </source>
</evidence>
<dbReference type="SUPFAM" id="SSF48726">
    <property type="entry name" value="Immunoglobulin"/>
    <property type="match status" value="2"/>
</dbReference>
<feature type="chain" id="PRO_5042017812" description="Ig-like domain-containing protein" evidence="1">
    <location>
        <begin position="20"/>
        <end position="243"/>
    </location>
</feature>
<reference evidence="3" key="1">
    <citation type="journal article" date="2023" name="IScience">
        <title>Live-bearing cockroach genome reveals convergent evolutionary mechanisms linked to viviparity in insects and beyond.</title>
        <authorList>
            <person name="Fouks B."/>
            <person name="Harrison M.C."/>
            <person name="Mikhailova A.A."/>
            <person name="Marchal E."/>
            <person name="English S."/>
            <person name="Carruthers M."/>
            <person name="Jennings E.C."/>
            <person name="Chiamaka E.L."/>
            <person name="Frigard R.A."/>
            <person name="Pippel M."/>
            <person name="Attardo G.M."/>
            <person name="Benoit J.B."/>
            <person name="Bornberg-Bauer E."/>
            <person name="Tobe S.S."/>
        </authorList>
    </citation>
    <scope>NUCLEOTIDE SEQUENCE</scope>
    <source>
        <strain evidence="3">Stay&amp;Tobe</strain>
    </source>
</reference>
<dbReference type="InterPro" id="IPR003598">
    <property type="entry name" value="Ig_sub2"/>
</dbReference>
<comment type="caution">
    <text evidence="3">The sequence shown here is derived from an EMBL/GenBank/DDBJ whole genome shotgun (WGS) entry which is preliminary data.</text>
</comment>
<dbReference type="Pfam" id="PF00047">
    <property type="entry name" value="ig"/>
    <property type="match status" value="1"/>
</dbReference>
<dbReference type="SMART" id="SM00409">
    <property type="entry name" value="IG"/>
    <property type="match status" value="2"/>
</dbReference>
<dbReference type="SMART" id="SM00408">
    <property type="entry name" value="IGc2"/>
    <property type="match status" value="2"/>
</dbReference>
<dbReference type="GO" id="GO:0032589">
    <property type="term" value="C:neuron projection membrane"/>
    <property type="evidence" value="ECO:0007669"/>
    <property type="project" value="TreeGrafter"/>
</dbReference>
<dbReference type="AlphaFoldDB" id="A0AAD7ZFN5"/>
<dbReference type="EMBL" id="JASPKZ010008379">
    <property type="protein sequence ID" value="KAJ9579729.1"/>
    <property type="molecule type" value="Genomic_DNA"/>
</dbReference>
<dbReference type="FunFam" id="2.60.40.10:FF:000129">
    <property type="entry name" value="CLUMA_CG018772, isoform A"/>
    <property type="match status" value="1"/>
</dbReference>
<dbReference type="GO" id="GO:0050808">
    <property type="term" value="P:synapse organization"/>
    <property type="evidence" value="ECO:0007669"/>
    <property type="project" value="TreeGrafter"/>
</dbReference>
<dbReference type="InterPro" id="IPR007110">
    <property type="entry name" value="Ig-like_dom"/>
</dbReference>
<dbReference type="InterPro" id="IPR013106">
    <property type="entry name" value="Ig_V-set"/>
</dbReference>
<evidence type="ECO:0000259" key="2">
    <source>
        <dbReference type="PROSITE" id="PS50835"/>
    </source>
</evidence>
<dbReference type="InterPro" id="IPR037448">
    <property type="entry name" value="Zig-8"/>
</dbReference>
<dbReference type="PROSITE" id="PS50835">
    <property type="entry name" value="IG_LIKE"/>
    <property type="match status" value="2"/>
</dbReference>
<dbReference type="PANTHER" id="PTHR23279">
    <property type="entry name" value="DEFECTIVE PROBOSCIS EXTENSION RESPONSE DPR -RELATED"/>
    <property type="match status" value="1"/>
</dbReference>
<dbReference type="InterPro" id="IPR013151">
    <property type="entry name" value="Immunoglobulin_dom"/>
</dbReference>
<name>A0AAD7ZFN5_DIPPU</name>
<accession>A0AAD7ZFN5</accession>
<sequence length="243" mass="27827">MKSMCRVTFFIINILFISSALMEERPSRPYFVNTNQLEVNATSGETAYLRCRVRDLGSNTVVWLRERDLHILTYDVYTYTSEDQFESMHTNDSDEWVLKIRHSQAKDSGTYACQVSSEPYISQDYHLNIIIPKTKILGDSEQYFYLGGIINLTCMISETDTDVDTDTDMLDLFWFREDEMLNNAINDDVTIVTDRETGMSRLIIARARIQDSGNYTCALSGTDKSTVIVHVLSEPLQEIGGDF</sequence>